<dbReference type="InterPro" id="IPR007214">
    <property type="entry name" value="YbaK/aa-tRNA-synth-assoc-dom"/>
</dbReference>
<dbReference type="InterPro" id="IPR004369">
    <property type="entry name" value="Prolyl-tRNA_editing_YbaK/EbsC"/>
</dbReference>
<dbReference type="CDD" id="cd00002">
    <property type="entry name" value="YbaK_deacylase"/>
    <property type="match status" value="1"/>
</dbReference>
<dbReference type="PANTHER" id="PTHR30411">
    <property type="entry name" value="CYTOPLASMIC PROTEIN"/>
    <property type="match status" value="1"/>
</dbReference>
<dbReference type="NCBIfam" id="TIGR00011">
    <property type="entry name" value="YbaK_EbsC"/>
    <property type="match status" value="1"/>
</dbReference>
<feature type="domain" description="YbaK/aminoacyl-tRNA synthetase-associated" evidence="5">
    <location>
        <begin position="49"/>
        <end position="165"/>
    </location>
</feature>
<keyword evidence="3 4" id="KW-0456">Lyase</keyword>
<dbReference type="Gene3D" id="3.90.960.10">
    <property type="entry name" value="YbaK/aminoacyl-tRNA synthetase-associated domain"/>
    <property type="match status" value="1"/>
</dbReference>
<dbReference type="Proteomes" id="UP000230790">
    <property type="component" value="Unassembled WGS sequence"/>
</dbReference>
<sequence length="181" mass="19459">MGLPRLLLGNSSALPIQCRGTPMKRTRALDILAKAGVPHEVREFAAREFTVEEAAEKLGLSLSLVFKTLLVRGERKGLVFALTPGDARLSLSKLAKAMGDKRAELVDVEDLFRLTGYLKGGCAPLGAKRDFPVFMDQSAMAHARICVSAGLRGLQVLIAPADLQRMTRATLADLCEGEPAS</sequence>
<evidence type="ECO:0000256" key="2">
    <source>
        <dbReference type="ARBA" id="ARBA00022917"/>
    </source>
</evidence>
<dbReference type="GO" id="GO:0006412">
    <property type="term" value="P:translation"/>
    <property type="evidence" value="ECO:0007669"/>
    <property type="project" value="UniProtKB-KW"/>
</dbReference>
<keyword evidence="2 4" id="KW-0648">Protein biosynthesis</keyword>
<dbReference type="EMBL" id="PGTN01000037">
    <property type="protein sequence ID" value="PJF47710.1"/>
    <property type="molecule type" value="Genomic_DNA"/>
</dbReference>
<dbReference type="EC" id="4.2.-.-" evidence="4"/>
<dbReference type="AlphaFoldDB" id="A0A2M8QD43"/>
<comment type="similarity">
    <text evidence="1 4">Belongs to the prolyl-tRNA editing family. YbaK/EbsC subfamily.</text>
</comment>
<dbReference type="SUPFAM" id="SSF55826">
    <property type="entry name" value="YbaK/ProRS associated domain"/>
    <property type="match status" value="1"/>
</dbReference>
<dbReference type="Pfam" id="PF04073">
    <property type="entry name" value="tRNA_edit"/>
    <property type="match status" value="1"/>
</dbReference>
<gene>
    <name evidence="6" type="ORF">CUN48_07215</name>
</gene>
<evidence type="ECO:0000256" key="4">
    <source>
        <dbReference type="PIRNR" id="PIRNR006181"/>
    </source>
</evidence>
<comment type="caution">
    <text evidence="6">The sequence shown here is derived from an EMBL/GenBank/DDBJ whole genome shotgun (WGS) entry which is preliminary data.</text>
</comment>
<dbReference type="GO" id="GO:0016829">
    <property type="term" value="F:lyase activity"/>
    <property type="evidence" value="ECO:0007669"/>
    <property type="project" value="UniProtKB-KW"/>
</dbReference>
<evidence type="ECO:0000256" key="1">
    <source>
        <dbReference type="ARBA" id="ARBA00009798"/>
    </source>
</evidence>
<proteinExistence type="inferred from homology"/>
<protein>
    <recommendedName>
        <fullName evidence="4">Cys-tRNA(Pro)/Cys-tRNA(Cys) deacylase</fullName>
        <ecNumber evidence="4">4.2.-.-</ecNumber>
    </recommendedName>
</protein>
<dbReference type="InterPro" id="IPR036754">
    <property type="entry name" value="YbaK/aa-tRNA-synt-asso_dom_sf"/>
</dbReference>
<accession>A0A2M8QD43</accession>
<evidence type="ECO:0000313" key="6">
    <source>
        <dbReference type="EMBL" id="PJF47710.1"/>
    </source>
</evidence>
<dbReference type="PANTHER" id="PTHR30411:SF0">
    <property type="entry name" value="CYS-TRNA(PRO)_CYS-TRNA(CYS) DEACYLASE YBAK"/>
    <property type="match status" value="1"/>
</dbReference>
<reference evidence="6 7" key="1">
    <citation type="submission" date="2017-11" db="EMBL/GenBank/DDBJ databases">
        <title>Evolution of Phototrophy in the Chloroflexi Phylum Driven by Horizontal Gene Transfer.</title>
        <authorList>
            <person name="Ward L.M."/>
            <person name="Hemp J."/>
            <person name="Shih P.M."/>
            <person name="Mcglynn S.E."/>
            <person name="Fischer W."/>
        </authorList>
    </citation>
    <scope>NUCLEOTIDE SEQUENCE [LARGE SCALE GENOMIC DNA]</scope>
    <source>
        <strain evidence="6">JP3_7</strain>
    </source>
</reference>
<evidence type="ECO:0000256" key="3">
    <source>
        <dbReference type="ARBA" id="ARBA00023239"/>
    </source>
</evidence>
<evidence type="ECO:0000259" key="5">
    <source>
        <dbReference type="Pfam" id="PF04073"/>
    </source>
</evidence>
<name>A0A2M8QD43_9CHLR</name>
<dbReference type="PIRSF" id="PIRSF006181">
    <property type="entry name" value="EbsC_YbaK"/>
    <property type="match status" value="1"/>
</dbReference>
<dbReference type="GO" id="GO:0002161">
    <property type="term" value="F:aminoacyl-tRNA deacylase activity"/>
    <property type="evidence" value="ECO:0007669"/>
    <property type="project" value="InterPro"/>
</dbReference>
<organism evidence="6 7">
    <name type="scientific">Candidatus Thermofonsia Clade 3 bacterium</name>
    <dbReference type="NCBI Taxonomy" id="2364212"/>
    <lineage>
        <taxon>Bacteria</taxon>
        <taxon>Bacillati</taxon>
        <taxon>Chloroflexota</taxon>
        <taxon>Candidatus Thermofontia</taxon>
        <taxon>Candidatus Thermofonsia Clade 3</taxon>
    </lineage>
</organism>
<evidence type="ECO:0000313" key="7">
    <source>
        <dbReference type="Proteomes" id="UP000230790"/>
    </source>
</evidence>